<accession>A0A813C0M6</accession>
<gene>
    <name evidence="4" type="primary">AZG1</name>
    <name evidence="4" type="ORF">SNEC2469_LOCUS32765</name>
</gene>
<keyword evidence="2" id="KW-0813">Transport</keyword>
<dbReference type="GO" id="GO:0012505">
    <property type="term" value="C:endomembrane system"/>
    <property type="evidence" value="ECO:0007669"/>
    <property type="project" value="UniProtKB-SubCell"/>
</dbReference>
<dbReference type="PANTHER" id="PTHR43337">
    <property type="entry name" value="XANTHINE/URACIL PERMEASE C887.17-RELATED"/>
    <property type="match status" value="1"/>
</dbReference>
<proteinExistence type="predicted"/>
<evidence type="ECO:0000313" key="4">
    <source>
        <dbReference type="EMBL" id="CAE7936045.1"/>
    </source>
</evidence>
<feature type="non-terminal residue" evidence="4">
    <location>
        <position position="1"/>
    </location>
</feature>
<dbReference type="InterPro" id="IPR045018">
    <property type="entry name" value="Azg-like"/>
</dbReference>
<dbReference type="GO" id="GO:0015854">
    <property type="term" value="P:guanine transport"/>
    <property type="evidence" value="ECO:0007669"/>
    <property type="project" value="TreeGrafter"/>
</dbReference>
<dbReference type="GO" id="GO:0005345">
    <property type="term" value="F:purine nucleobase transmembrane transporter activity"/>
    <property type="evidence" value="ECO:0007669"/>
    <property type="project" value="TreeGrafter"/>
</dbReference>
<evidence type="ECO:0000256" key="3">
    <source>
        <dbReference type="SAM" id="Phobius"/>
    </source>
</evidence>
<dbReference type="EMBL" id="CAJNJA010083926">
    <property type="protein sequence ID" value="CAE7936045.1"/>
    <property type="molecule type" value="Genomic_DNA"/>
</dbReference>
<dbReference type="AlphaFoldDB" id="A0A813C0M6"/>
<reference evidence="4" key="1">
    <citation type="submission" date="2021-02" db="EMBL/GenBank/DDBJ databases">
        <authorList>
            <person name="Dougan E. K."/>
            <person name="Rhodes N."/>
            <person name="Thang M."/>
            <person name="Chan C."/>
        </authorList>
    </citation>
    <scope>NUCLEOTIDE SEQUENCE</scope>
</reference>
<keyword evidence="3" id="KW-0472">Membrane</keyword>
<comment type="caution">
    <text evidence="4">The sequence shown here is derived from an EMBL/GenBank/DDBJ whole genome shotgun (WGS) entry which is preliminary data.</text>
</comment>
<keyword evidence="3" id="KW-1133">Transmembrane helix</keyword>
<keyword evidence="5" id="KW-1185">Reference proteome</keyword>
<dbReference type="GO" id="GO:0005886">
    <property type="term" value="C:plasma membrane"/>
    <property type="evidence" value="ECO:0007669"/>
    <property type="project" value="TreeGrafter"/>
</dbReference>
<feature type="transmembrane region" description="Helical" evidence="3">
    <location>
        <begin position="104"/>
        <end position="121"/>
    </location>
</feature>
<comment type="subcellular location">
    <subcellularLocation>
        <location evidence="1">Endomembrane system</location>
        <topology evidence="1">Multi-pass membrane protein</topology>
    </subcellularLocation>
</comment>
<evidence type="ECO:0000256" key="2">
    <source>
        <dbReference type="ARBA" id="ARBA00022448"/>
    </source>
</evidence>
<evidence type="ECO:0000256" key="1">
    <source>
        <dbReference type="ARBA" id="ARBA00004127"/>
    </source>
</evidence>
<dbReference type="PANTHER" id="PTHR43337:SF1">
    <property type="entry name" value="XANTHINE_URACIL PERMEASE C887.17-RELATED"/>
    <property type="match status" value="1"/>
</dbReference>
<sequence>MEEAAPDFNVGAKGKKQLVDNKLDTMFRGGKVDNYFKVSQRGSNLTTEIRAGITTFLTAAYIMADLDHGAVGEPAFRLVARHGHERLLCLHVGFKGGQNSVKKVMFAVTIEGVIFILMSLFDLRRYVFKVFPTWMMK</sequence>
<name>A0A813C0M6_9DINO</name>
<keyword evidence="3" id="KW-0812">Transmembrane</keyword>
<dbReference type="Proteomes" id="UP000601435">
    <property type="component" value="Unassembled WGS sequence"/>
</dbReference>
<organism evidence="4 5">
    <name type="scientific">Symbiodinium necroappetens</name>
    <dbReference type="NCBI Taxonomy" id="1628268"/>
    <lineage>
        <taxon>Eukaryota</taxon>
        <taxon>Sar</taxon>
        <taxon>Alveolata</taxon>
        <taxon>Dinophyceae</taxon>
        <taxon>Suessiales</taxon>
        <taxon>Symbiodiniaceae</taxon>
        <taxon>Symbiodinium</taxon>
    </lineage>
</organism>
<dbReference type="OrthoDB" id="1920886at2759"/>
<dbReference type="GO" id="GO:0015853">
    <property type="term" value="P:adenine transport"/>
    <property type="evidence" value="ECO:0007669"/>
    <property type="project" value="TreeGrafter"/>
</dbReference>
<evidence type="ECO:0000313" key="5">
    <source>
        <dbReference type="Proteomes" id="UP000601435"/>
    </source>
</evidence>
<protein>
    <submittedName>
        <fullName evidence="4">AZG1 protein</fullName>
    </submittedName>
</protein>